<evidence type="ECO:0000313" key="2">
    <source>
        <dbReference type="EMBL" id="CAG8653925.1"/>
    </source>
</evidence>
<gene>
    <name evidence="2" type="ORF">POCULU_LOCUS10100</name>
</gene>
<protein>
    <submittedName>
        <fullName evidence="2">8827_t:CDS:1</fullName>
    </submittedName>
</protein>
<keyword evidence="1" id="KW-0175">Coiled coil</keyword>
<feature type="coiled-coil region" evidence="1">
    <location>
        <begin position="25"/>
        <end position="52"/>
    </location>
</feature>
<reference evidence="2" key="1">
    <citation type="submission" date="2021-06" db="EMBL/GenBank/DDBJ databases">
        <authorList>
            <person name="Kallberg Y."/>
            <person name="Tangrot J."/>
            <person name="Rosling A."/>
        </authorList>
    </citation>
    <scope>NUCLEOTIDE SEQUENCE</scope>
    <source>
        <strain evidence="2">IA702</strain>
    </source>
</reference>
<sequence>MFRNGPRGRRLYFIYDKKLEDAGLNEAEKNQLVEKEDNLEKDERDCRKTVNNLVAKLLDMPTTESRRSSTDSVKSVQRKRRLEILQDYVSTHKKRKSDGKLAFD</sequence>
<name>A0A9N9H3G6_9GLOM</name>
<comment type="caution">
    <text evidence="2">The sequence shown here is derived from an EMBL/GenBank/DDBJ whole genome shotgun (WGS) entry which is preliminary data.</text>
</comment>
<dbReference type="Proteomes" id="UP000789572">
    <property type="component" value="Unassembled WGS sequence"/>
</dbReference>
<proteinExistence type="predicted"/>
<evidence type="ECO:0000313" key="3">
    <source>
        <dbReference type="Proteomes" id="UP000789572"/>
    </source>
</evidence>
<evidence type="ECO:0000256" key="1">
    <source>
        <dbReference type="SAM" id="Coils"/>
    </source>
</evidence>
<accession>A0A9N9H3G6</accession>
<keyword evidence="3" id="KW-1185">Reference proteome</keyword>
<dbReference type="EMBL" id="CAJVPJ010004623">
    <property type="protein sequence ID" value="CAG8653925.1"/>
    <property type="molecule type" value="Genomic_DNA"/>
</dbReference>
<feature type="non-terminal residue" evidence="2">
    <location>
        <position position="104"/>
    </location>
</feature>
<dbReference type="AlphaFoldDB" id="A0A9N9H3G6"/>
<organism evidence="2 3">
    <name type="scientific">Paraglomus occultum</name>
    <dbReference type="NCBI Taxonomy" id="144539"/>
    <lineage>
        <taxon>Eukaryota</taxon>
        <taxon>Fungi</taxon>
        <taxon>Fungi incertae sedis</taxon>
        <taxon>Mucoromycota</taxon>
        <taxon>Glomeromycotina</taxon>
        <taxon>Glomeromycetes</taxon>
        <taxon>Paraglomerales</taxon>
        <taxon>Paraglomeraceae</taxon>
        <taxon>Paraglomus</taxon>
    </lineage>
</organism>